<feature type="compositionally biased region" description="Acidic residues" evidence="1">
    <location>
        <begin position="264"/>
        <end position="276"/>
    </location>
</feature>
<evidence type="ECO:0000313" key="3">
    <source>
        <dbReference type="Proteomes" id="UP000037460"/>
    </source>
</evidence>
<dbReference type="EMBL" id="JWZX01000743">
    <property type="protein sequence ID" value="KOO35815.1"/>
    <property type="molecule type" value="Genomic_DNA"/>
</dbReference>
<gene>
    <name evidence="2" type="ORF">Ctob_014861</name>
</gene>
<feature type="region of interest" description="Disordered" evidence="1">
    <location>
        <begin position="248"/>
        <end position="279"/>
    </location>
</feature>
<dbReference type="SUPFAM" id="SSF54862">
    <property type="entry name" value="4Fe-4S ferredoxins"/>
    <property type="match status" value="1"/>
</dbReference>
<dbReference type="PANTHER" id="PTHR44579">
    <property type="entry name" value="OS01G0730500 PROTEIN"/>
    <property type="match status" value="1"/>
</dbReference>
<dbReference type="OrthoDB" id="376357at2759"/>
<dbReference type="PANTHER" id="PTHR44579:SF2">
    <property type="entry name" value="OS01G0730500 PROTEIN"/>
    <property type="match status" value="1"/>
</dbReference>
<evidence type="ECO:0000313" key="2">
    <source>
        <dbReference type="EMBL" id="KOO35815.1"/>
    </source>
</evidence>
<reference evidence="3" key="1">
    <citation type="journal article" date="2015" name="PLoS Genet.">
        <title>Genome Sequence and Transcriptome Analyses of Chrysochromulina tobin: Metabolic Tools for Enhanced Algal Fitness in the Prominent Order Prymnesiales (Haptophyceae).</title>
        <authorList>
            <person name="Hovde B.T."/>
            <person name="Deodato C.R."/>
            <person name="Hunsperger H.M."/>
            <person name="Ryken S.A."/>
            <person name="Yost W."/>
            <person name="Jha R.K."/>
            <person name="Patterson J."/>
            <person name="Monnat R.J. Jr."/>
            <person name="Barlow S.B."/>
            <person name="Starkenburg S.R."/>
            <person name="Cattolico R.A."/>
        </authorList>
    </citation>
    <scope>NUCLEOTIDE SEQUENCE</scope>
    <source>
        <strain evidence="3">CCMP291</strain>
    </source>
</reference>
<sequence>MADGGDIREAMLDVLYSGVDAREVLDTSVPSHMRLELDEETKKPVLPRMTYVDEQTCIGCKNCACVAKNTFFMEDDFGKARVYQQGGDTVEDIAIAIDTCPVNCIHYVSHEDLVILEQERMAREGDVTINNYGSFKQAWTGGALAVPKTKALFYNNPAMGMRCNNCPSRGCRECPMFGVGQNPIYLERLEERRLKREASGEAAAERADMQRAEIIGGFLSDYAAPVLTGAVPGAVELRAAMALPPPLLPLEGPSASPRPLAQQPEEEPFVGEEDEEAGRQQALSALFSTAYAVDGLDEDDMPPPV</sequence>
<dbReference type="Pfam" id="PF13370">
    <property type="entry name" value="Fer4_13"/>
    <property type="match status" value="1"/>
</dbReference>
<organism evidence="2 3">
    <name type="scientific">Chrysochromulina tobinii</name>
    <dbReference type="NCBI Taxonomy" id="1460289"/>
    <lineage>
        <taxon>Eukaryota</taxon>
        <taxon>Haptista</taxon>
        <taxon>Haptophyta</taxon>
        <taxon>Prymnesiophyceae</taxon>
        <taxon>Prymnesiales</taxon>
        <taxon>Chrysochromulinaceae</taxon>
        <taxon>Chrysochromulina</taxon>
    </lineage>
</organism>
<evidence type="ECO:0000256" key="1">
    <source>
        <dbReference type="SAM" id="MobiDB-lite"/>
    </source>
</evidence>
<dbReference type="Proteomes" id="UP000037460">
    <property type="component" value="Unassembled WGS sequence"/>
</dbReference>
<comment type="caution">
    <text evidence="2">The sequence shown here is derived from an EMBL/GenBank/DDBJ whole genome shotgun (WGS) entry which is preliminary data.</text>
</comment>
<dbReference type="Gene3D" id="3.30.70.20">
    <property type="match status" value="1"/>
</dbReference>
<keyword evidence="3" id="KW-1185">Reference proteome</keyword>
<dbReference type="AlphaFoldDB" id="A0A0M0KAF9"/>
<protein>
    <submittedName>
        <fullName evidence="2">Ferredoxin</fullName>
    </submittedName>
</protein>
<proteinExistence type="predicted"/>
<accession>A0A0M0KAF9</accession>
<name>A0A0M0KAF9_9EUKA</name>